<accession>A0A919WDN2</accession>
<dbReference type="AlphaFoldDB" id="A0A919WDN2"/>
<organism evidence="2 3">
    <name type="scientific">Paractinoplanes toevensis</name>
    <dbReference type="NCBI Taxonomy" id="571911"/>
    <lineage>
        <taxon>Bacteria</taxon>
        <taxon>Bacillati</taxon>
        <taxon>Actinomycetota</taxon>
        <taxon>Actinomycetes</taxon>
        <taxon>Micromonosporales</taxon>
        <taxon>Micromonosporaceae</taxon>
        <taxon>Paractinoplanes</taxon>
    </lineage>
</organism>
<comment type="caution">
    <text evidence="2">The sequence shown here is derived from an EMBL/GenBank/DDBJ whole genome shotgun (WGS) entry which is preliminary data.</text>
</comment>
<name>A0A919WDN2_9ACTN</name>
<dbReference type="Proteomes" id="UP000677082">
    <property type="component" value="Unassembled WGS sequence"/>
</dbReference>
<sequence>MTPNTLITYEGGTVTKLDLRTRLGRPVGWAELDASGTLAGTLGELGAERIGRRLPLLFAEDDRDEVVGSLLALARRSRPGNSARRCAPQHEERRHPRLR</sequence>
<reference evidence="2 3" key="1">
    <citation type="submission" date="2021-03" db="EMBL/GenBank/DDBJ databases">
        <title>Whole genome shotgun sequence of Actinoplanes toevensis NBRC 105298.</title>
        <authorList>
            <person name="Komaki H."/>
            <person name="Tamura T."/>
        </authorList>
    </citation>
    <scope>NUCLEOTIDE SEQUENCE [LARGE SCALE GENOMIC DNA]</scope>
    <source>
        <strain evidence="2 3">NBRC 105298</strain>
    </source>
</reference>
<feature type="compositionally biased region" description="Basic and acidic residues" evidence="1">
    <location>
        <begin position="88"/>
        <end position="99"/>
    </location>
</feature>
<dbReference type="RefSeq" id="WP_213013849.1">
    <property type="nucleotide sequence ID" value="NZ_BOQN01000206.1"/>
</dbReference>
<evidence type="ECO:0000313" key="2">
    <source>
        <dbReference type="EMBL" id="GIM98226.1"/>
    </source>
</evidence>
<feature type="region of interest" description="Disordered" evidence="1">
    <location>
        <begin position="77"/>
        <end position="99"/>
    </location>
</feature>
<proteinExistence type="predicted"/>
<evidence type="ECO:0000256" key="1">
    <source>
        <dbReference type="SAM" id="MobiDB-lite"/>
    </source>
</evidence>
<gene>
    <name evidence="2" type="ORF">Ato02nite_100190</name>
</gene>
<keyword evidence="3" id="KW-1185">Reference proteome</keyword>
<evidence type="ECO:0000313" key="3">
    <source>
        <dbReference type="Proteomes" id="UP000677082"/>
    </source>
</evidence>
<protein>
    <submittedName>
        <fullName evidence="2">Uncharacterized protein</fullName>
    </submittedName>
</protein>
<dbReference type="EMBL" id="BOQN01000206">
    <property type="protein sequence ID" value="GIM98226.1"/>
    <property type="molecule type" value="Genomic_DNA"/>
</dbReference>